<keyword evidence="1" id="KW-0812">Transmembrane</keyword>
<reference evidence="3" key="1">
    <citation type="submission" date="2019-05" db="EMBL/GenBank/DDBJ databases">
        <authorList>
            <person name="Lianzixin W."/>
        </authorList>
    </citation>
    <scope>NUCLEOTIDE SEQUENCE</scope>
    <source>
        <strain evidence="3">EC11</strain>
    </source>
</reference>
<organism evidence="3 4">
    <name type="scientific">Flavobacterium jejuense</name>
    <dbReference type="NCBI Taxonomy" id="1544455"/>
    <lineage>
        <taxon>Bacteria</taxon>
        <taxon>Pseudomonadati</taxon>
        <taxon>Bacteroidota</taxon>
        <taxon>Flavobacteriia</taxon>
        <taxon>Flavobacteriales</taxon>
        <taxon>Flavobacteriaceae</taxon>
        <taxon>Flavobacterium</taxon>
    </lineage>
</organism>
<evidence type="ECO:0000256" key="1">
    <source>
        <dbReference type="SAM" id="Phobius"/>
    </source>
</evidence>
<dbReference type="InterPro" id="IPR001173">
    <property type="entry name" value="Glyco_trans_2-like"/>
</dbReference>
<gene>
    <name evidence="3" type="ORF">FIA58_010855</name>
</gene>
<dbReference type="EMBL" id="VEVQ02000006">
    <property type="protein sequence ID" value="NHN26176.1"/>
    <property type="molecule type" value="Genomic_DNA"/>
</dbReference>
<accession>A0ABX0ISI2</accession>
<reference evidence="3" key="2">
    <citation type="submission" date="2020-02" db="EMBL/GenBank/DDBJ databases">
        <title>Flavobacterium profundi sp. nov., isolated from a deep-sea seamount.</title>
        <authorList>
            <person name="Zhang D.-C."/>
        </authorList>
    </citation>
    <scope>NUCLEOTIDE SEQUENCE</scope>
    <source>
        <strain evidence="3">EC11</strain>
    </source>
</reference>
<feature type="domain" description="Glycosyltransferase 2-like" evidence="2">
    <location>
        <begin position="156"/>
        <end position="298"/>
    </location>
</feature>
<sequence length="442" mass="52104">MIFNYLKYLKPIWYFNLKSQKDFCYFPTEDQLKQTGLYLEKDKAYKSEIAQVHDLSWEAFQSGFISDVDKNGVAIWKKNKFPTEDEFRFLRKNFHKAWVLYVLLIRLFSFHNPFKEIMGFLKTSTVKRVDYSKNILNNSAYEGFESSLVASEPFISVVIPTLNRYKYLKDVLKDLEKQTYKNFEVLVVDQTDNYKPEFYDNWNLNLKYWFQEEKALWKARNEAIQAAKGDYILLYDDDSLVEKDWIYEHLKCLDFYKADLSSGVSISTVGAEVPKHYSYFRWSDQLDTGNVLLKKEIFNTIGLFDLQFEKQRMGDGEYGLRCYLKGYKNISNYKAKRIHLKVSQGGLRQMGSWDGWRPKKLFGPRPVPSVLYLSRKYFGAKLSVLYVLHSILPSLVPYQLKKSKILKLISFLLLPFFIPLVGWQIIKSWNLASAMLNKSCND</sequence>
<feature type="transmembrane region" description="Helical" evidence="1">
    <location>
        <begin position="408"/>
        <end position="426"/>
    </location>
</feature>
<dbReference type="Proteomes" id="UP000817854">
    <property type="component" value="Unassembled WGS sequence"/>
</dbReference>
<dbReference type="SUPFAM" id="SSF53448">
    <property type="entry name" value="Nucleotide-diphospho-sugar transferases"/>
    <property type="match status" value="1"/>
</dbReference>
<keyword evidence="4" id="KW-1185">Reference proteome</keyword>
<protein>
    <submittedName>
        <fullName evidence="3">Glycosyltransferase family 2 protein</fullName>
    </submittedName>
</protein>
<dbReference type="Gene3D" id="3.90.550.10">
    <property type="entry name" value="Spore Coat Polysaccharide Biosynthesis Protein SpsA, Chain A"/>
    <property type="match status" value="1"/>
</dbReference>
<comment type="caution">
    <text evidence="3">The sequence shown here is derived from an EMBL/GenBank/DDBJ whole genome shotgun (WGS) entry which is preliminary data.</text>
</comment>
<dbReference type="PANTHER" id="PTHR43685:SF2">
    <property type="entry name" value="GLYCOSYLTRANSFERASE 2-LIKE DOMAIN-CONTAINING PROTEIN"/>
    <property type="match status" value="1"/>
</dbReference>
<evidence type="ECO:0000313" key="4">
    <source>
        <dbReference type="Proteomes" id="UP000817854"/>
    </source>
</evidence>
<dbReference type="PANTHER" id="PTHR43685">
    <property type="entry name" value="GLYCOSYLTRANSFERASE"/>
    <property type="match status" value="1"/>
</dbReference>
<evidence type="ECO:0000259" key="2">
    <source>
        <dbReference type="Pfam" id="PF00535"/>
    </source>
</evidence>
<keyword evidence="1" id="KW-0472">Membrane</keyword>
<dbReference type="InterPro" id="IPR050834">
    <property type="entry name" value="Glycosyltransf_2"/>
</dbReference>
<dbReference type="Pfam" id="PF00535">
    <property type="entry name" value="Glycos_transf_2"/>
    <property type="match status" value="1"/>
</dbReference>
<name>A0ABX0ISI2_9FLAO</name>
<dbReference type="CDD" id="cd00761">
    <property type="entry name" value="Glyco_tranf_GTA_type"/>
    <property type="match status" value="1"/>
</dbReference>
<feature type="transmembrane region" description="Helical" evidence="1">
    <location>
        <begin position="377"/>
        <end position="396"/>
    </location>
</feature>
<dbReference type="InterPro" id="IPR029044">
    <property type="entry name" value="Nucleotide-diphossugar_trans"/>
</dbReference>
<dbReference type="RefSeq" id="WP_140962503.1">
    <property type="nucleotide sequence ID" value="NZ_VEVQ02000006.1"/>
</dbReference>
<evidence type="ECO:0000313" key="3">
    <source>
        <dbReference type="EMBL" id="NHN26176.1"/>
    </source>
</evidence>
<keyword evidence="1" id="KW-1133">Transmembrane helix</keyword>
<proteinExistence type="predicted"/>